<evidence type="ECO:0000256" key="3">
    <source>
        <dbReference type="ARBA" id="ARBA00023186"/>
    </source>
</evidence>
<dbReference type="GO" id="GO:0005524">
    <property type="term" value="F:ATP binding"/>
    <property type="evidence" value="ECO:0007669"/>
    <property type="project" value="UniProtKB-KW"/>
</dbReference>
<dbReference type="SUPFAM" id="SSF53067">
    <property type="entry name" value="Actin-like ATPase domain"/>
    <property type="match status" value="2"/>
</dbReference>
<keyword evidence="3" id="KW-0143">Chaperone</keyword>
<evidence type="ECO:0000256" key="2">
    <source>
        <dbReference type="ARBA" id="ARBA00022840"/>
    </source>
</evidence>
<dbReference type="PANTHER" id="PTHR19375">
    <property type="entry name" value="HEAT SHOCK PROTEIN 70KDA"/>
    <property type="match status" value="1"/>
</dbReference>
<organism evidence="4 5">
    <name type="scientific">Propionimicrobium lymphophilum ACS-093-V-SCH5</name>
    <dbReference type="NCBI Taxonomy" id="883161"/>
    <lineage>
        <taxon>Bacteria</taxon>
        <taxon>Bacillati</taxon>
        <taxon>Actinomycetota</taxon>
        <taxon>Actinomycetes</taxon>
        <taxon>Propionibacteriales</taxon>
        <taxon>Propionibacteriaceae</taxon>
        <taxon>Propionimicrobium</taxon>
    </lineage>
</organism>
<keyword evidence="1" id="KW-0547">Nucleotide-binding</keyword>
<dbReference type="InterPro" id="IPR043129">
    <property type="entry name" value="ATPase_NBD"/>
</dbReference>
<comment type="caution">
    <text evidence="4">The sequence shown here is derived from an EMBL/GenBank/DDBJ whole genome shotgun (WGS) entry which is preliminary data.</text>
</comment>
<dbReference type="Gene3D" id="3.90.640.10">
    <property type="entry name" value="Actin, Chain A, domain 4"/>
    <property type="match status" value="1"/>
</dbReference>
<dbReference type="InterPro" id="IPR013126">
    <property type="entry name" value="Hsp_70_fam"/>
</dbReference>
<name>S2WY10_9ACTN</name>
<dbReference type="PATRIC" id="fig|883161.3.peg.1337"/>
<accession>S2WY10</accession>
<evidence type="ECO:0000256" key="1">
    <source>
        <dbReference type="ARBA" id="ARBA00022741"/>
    </source>
</evidence>
<reference evidence="4 5" key="1">
    <citation type="submission" date="2013-04" db="EMBL/GenBank/DDBJ databases">
        <title>The Genome Sequence of Propionimicrobium lymphophilum ACS-093-V-SCH5.</title>
        <authorList>
            <consortium name="The Broad Institute Genomics Platform"/>
            <person name="Earl A."/>
            <person name="Ward D."/>
            <person name="Feldgarden M."/>
            <person name="Gevers D."/>
            <person name="Saerens B."/>
            <person name="Vaneechoutte M."/>
            <person name="Walker B."/>
            <person name="Young S."/>
            <person name="Zeng Q."/>
            <person name="Gargeya S."/>
            <person name="Fitzgerald M."/>
            <person name="Haas B."/>
            <person name="Abouelleil A."/>
            <person name="Allen A.W."/>
            <person name="Alvarado L."/>
            <person name="Arachchi H.M."/>
            <person name="Berlin A.M."/>
            <person name="Chapman S.B."/>
            <person name="Gainer-Dewar J."/>
            <person name="Goldberg J."/>
            <person name="Griggs A."/>
            <person name="Gujja S."/>
            <person name="Hansen M."/>
            <person name="Howarth C."/>
            <person name="Imamovic A."/>
            <person name="Ireland A."/>
            <person name="Larimer J."/>
            <person name="McCowan C."/>
            <person name="Murphy C."/>
            <person name="Pearson M."/>
            <person name="Poon T.W."/>
            <person name="Priest M."/>
            <person name="Roberts A."/>
            <person name="Saif S."/>
            <person name="Shea T."/>
            <person name="Sisk P."/>
            <person name="Sykes S."/>
            <person name="Wortman J."/>
            <person name="Nusbaum C."/>
            <person name="Birren B."/>
        </authorList>
    </citation>
    <scope>NUCLEOTIDE SEQUENCE [LARGE SCALE GENOMIC DNA]</scope>
    <source>
        <strain evidence="4 5">ACS-093-V-SCH5</strain>
    </source>
</reference>
<protein>
    <recommendedName>
        <fullName evidence="6">Hsp70 family protein</fullName>
    </recommendedName>
</protein>
<dbReference type="GO" id="GO:0140662">
    <property type="term" value="F:ATP-dependent protein folding chaperone"/>
    <property type="evidence" value="ECO:0007669"/>
    <property type="project" value="InterPro"/>
</dbReference>
<gene>
    <name evidence="4" type="ORF">HMPREF9306_01343</name>
</gene>
<dbReference type="HOGENOM" id="CLU_040884_0_0_11"/>
<dbReference type="Gene3D" id="3.30.420.40">
    <property type="match status" value="2"/>
</dbReference>
<dbReference type="Proteomes" id="UP000014417">
    <property type="component" value="Unassembled WGS sequence"/>
</dbReference>
<sequence length="486" mass="53219">MGIDLGTTRTVVVYADRGNYPVVTFCDTSGDVHEFFPSVIAFNDGELVTGFEAMDLAQSGAPVLRSLKRHFADENLTTQDEIEFAGRKYPLLELFTTFLKGLVEALHTDSSIADQLETDPIENVVAAVPAHAGSTQRFLTLEAFKTAGLPVSVLLNEPSAAGFEYTHRKPKTITSRRNRVVVYDLGGGTFDASRIDVEDLSHNVMDTVGINNIGGDDFDEVLADLALKAAGNPELDEHQRSELIADTQIAKEGLAPQSRRIAIDVAGETVIIAVQDFYDAVTGLVGRTLEAMAPLLENLDDLAGIYLVGGASSLPIVPRLLRNKFGRRVQRSPYPSASTAIGLAIAADPDSGFALRDRVSRGFGVFREGKEGTEVTFDPIFSRDEVLGANGLEKRRTYRPIHNIGKFRFVEYSKLRDWQPIGDIMPFATVTFPYDASLQGKDSSEADIERIGEMDTIEELYRIDSNGIISLQITDLSTGYSQHHHM</sequence>
<evidence type="ECO:0000313" key="4">
    <source>
        <dbReference type="EMBL" id="EPD32644.1"/>
    </source>
</evidence>
<dbReference type="PRINTS" id="PR00301">
    <property type="entry name" value="HEATSHOCK70"/>
</dbReference>
<dbReference type="Pfam" id="PF00012">
    <property type="entry name" value="HSP70"/>
    <property type="match status" value="1"/>
</dbReference>
<keyword evidence="5" id="KW-1185">Reference proteome</keyword>
<dbReference type="EMBL" id="AGZR01000008">
    <property type="protein sequence ID" value="EPD32644.1"/>
    <property type="molecule type" value="Genomic_DNA"/>
</dbReference>
<dbReference type="AlphaFoldDB" id="S2WY10"/>
<dbReference type="STRING" id="883161.HMPREF9306_01343"/>
<proteinExistence type="predicted"/>
<keyword evidence="2" id="KW-0067">ATP-binding</keyword>
<evidence type="ECO:0008006" key="6">
    <source>
        <dbReference type="Google" id="ProtNLM"/>
    </source>
</evidence>
<evidence type="ECO:0000313" key="5">
    <source>
        <dbReference type="Proteomes" id="UP000014417"/>
    </source>
</evidence>